<reference evidence="1 2" key="1">
    <citation type="journal article" date="2013" name="PLoS ONE">
        <title>Identification and characterization of three novel lipases belonging to families II and V from Anaerovibrio lipolyticus 5ST.</title>
        <authorList>
            <person name="Prive F."/>
            <person name="Kaderbhai N.N."/>
            <person name="Girdwood S."/>
            <person name="Worgan H.J."/>
            <person name="Pinloche E."/>
            <person name="Scollan N.D."/>
            <person name="Huws S.A."/>
            <person name="Newbold C.J."/>
        </authorList>
    </citation>
    <scope>NUCLEOTIDE SEQUENCE [LARGE SCALE GENOMIC DNA]</scope>
    <source>
        <strain evidence="1 2">5S</strain>
    </source>
</reference>
<gene>
    <name evidence="1" type="ORF">NZ47_12990</name>
</gene>
<keyword evidence="2" id="KW-1185">Reference proteome</keyword>
<dbReference type="RefSeq" id="WP_039211807.1">
    <property type="nucleotide sequence ID" value="NZ_JSCE01000242.1"/>
</dbReference>
<accession>A0A0B2JJ06</accession>
<comment type="caution">
    <text evidence="1">The sequence shown here is derived from an EMBL/GenBank/DDBJ whole genome shotgun (WGS) entry which is preliminary data.</text>
</comment>
<dbReference type="STRING" id="82374.NZ47_12990"/>
<evidence type="ECO:0000313" key="1">
    <source>
        <dbReference type="EMBL" id="KHM48420.1"/>
    </source>
</evidence>
<proteinExistence type="predicted"/>
<protein>
    <submittedName>
        <fullName evidence="1">Uncharacterized protein</fullName>
    </submittedName>
</protein>
<evidence type="ECO:0000313" key="2">
    <source>
        <dbReference type="Proteomes" id="UP000030993"/>
    </source>
</evidence>
<dbReference type="EMBL" id="JSCE01000242">
    <property type="protein sequence ID" value="KHM48420.1"/>
    <property type="molecule type" value="Genomic_DNA"/>
</dbReference>
<organism evidence="1 2">
    <name type="scientific">Anaerovibrio lipolyticus</name>
    <dbReference type="NCBI Taxonomy" id="82374"/>
    <lineage>
        <taxon>Bacteria</taxon>
        <taxon>Bacillati</taxon>
        <taxon>Bacillota</taxon>
        <taxon>Negativicutes</taxon>
        <taxon>Selenomonadales</taxon>
        <taxon>Selenomonadaceae</taxon>
        <taxon>Anaerovibrio</taxon>
    </lineage>
</organism>
<dbReference type="Proteomes" id="UP000030993">
    <property type="component" value="Unassembled WGS sequence"/>
</dbReference>
<sequence>MILFRPRAADFQTAMRQIQLFDSFNEMDDYLIDYHNLHNIITSQEQVYTTFSHSDELRDSKSGWLHSRYICLGNIPLGIYDSKTLDPIKKPHLEIETDPQGGLKCQFDLIDEGFIFFLGNDQWYGQSKLVGFKRNDMSQPRCRKDNVPVTRQDFIYALNYFIASQAIKKLEAQKKRQDAIQLMKEQRKNHGQGKTSLC</sequence>
<name>A0A0B2JJ06_9FIRM</name>
<dbReference type="AlphaFoldDB" id="A0A0B2JJ06"/>